<reference evidence="3" key="1">
    <citation type="submission" date="2011-11" db="EMBL/GenBank/DDBJ databases">
        <title>Complete sequence of Desulfosporosinus orientis DSM 765.</title>
        <authorList>
            <person name="Lucas S."/>
            <person name="Han J."/>
            <person name="Lapidus A."/>
            <person name="Cheng J.-F."/>
            <person name="Goodwin L."/>
            <person name="Pitluck S."/>
            <person name="Peters L."/>
            <person name="Ovchinnikova G."/>
            <person name="Teshima H."/>
            <person name="Detter J.C."/>
            <person name="Han C."/>
            <person name="Tapia R."/>
            <person name="Land M."/>
            <person name="Hauser L."/>
            <person name="Kyrpides N."/>
            <person name="Ivanova N."/>
            <person name="Pagani I."/>
            <person name="Pester M."/>
            <person name="Spring S."/>
            <person name="Ollivier B."/>
            <person name="Rattei T."/>
            <person name="Klenk H.-P."/>
            <person name="Wagner M."/>
            <person name="Loy A."/>
            <person name="Woyke T."/>
        </authorList>
    </citation>
    <scope>NUCLEOTIDE SEQUENCE [LARGE SCALE GENOMIC DNA]</scope>
    <source>
        <strain evidence="3">ATCC 19365 / DSM 765 / NCIMB 8382 / VKM B-1628</strain>
    </source>
</reference>
<feature type="transmembrane region" description="Helical" evidence="1">
    <location>
        <begin position="88"/>
        <end position="108"/>
    </location>
</feature>
<dbReference type="OrthoDB" id="4424890at2"/>
<dbReference type="eggNOG" id="COG3949">
    <property type="taxonomic scope" value="Bacteria"/>
</dbReference>
<keyword evidence="1" id="KW-1133">Transmembrane helix</keyword>
<feature type="transmembrane region" description="Helical" evidence="1">
    <location>
        <begin position="320"/>
        <end position="341"/>
    </location>
</feature>
<organism evidence="2 3">
    <name type="scientific">Desulfosporosinus orientis (strain ATCC 19365 / DSM 765 / NCIMB 8382 / VKM B-1628 / Singapore I)</name>
    <name type="common">Desulfotomaculum orientis</name>
    <dbReference type="NCBI Taxonomy" id="768706"/>
    <lineage>
        <taxon>Bacteria</taxon>
        <taxon>Bacillati</taxon>
        <taxon>Bacillota</taxon>
        <taxon>Clostridia</taxon>
        <taxon>Eubacteriales</taxon>
        <taxon>Desulfitobacteriaceae</taxon>
        <taxon>Desulfosporosinus</taxon>
    </lineage>
</organism>
<dbReference type="KEGG" id="dor:Desor_5627"/>
<reference evidence="2 3" key="2">
    <citation type="journal article" date="2012" name="J. Bacteriol.">
        <title>Complete genome sequences of Desulfosporosinus orientis DSM765T, Desulfosporosinus youngiae DSM17734T, Desulfosporosinus meridiei DSM13257T, and Desulfosporosinus acidiphilus DSM22704T.</title>
        <authorList>
            <person name="Pester M."/>
            <person name="Brambilla E."/>
            <person name="Alazard D."/>
            <person name="Rattei T."/>
            <person name="Weinmaier T."/>
            <person name="Han J."/>
            <person name="Lucas S."/>
            <person name="Lapidus A."/>
            <person name="Cheng J.F."/>
            <person name="Goodwin L."/>
            <person name="Pitluck S."/>
            <person name="Peters L."/>
            <person name="Ovchinnikova G."/>
            <person name="Teshima H."/>
            <person name="Detter J.C."/>
            <person name="Han C.S."/>
            <person name="Tapia R."/>
            <person name="Land M.L."/>
            <person name="Hauser L."/>
            <person name="Kyrpides N.C."/>
            <person name="Ivanova N.N."/>
            <person name="Pagani I."/>
            <person name="Huntmann M."/>
            <person name="Wei C.L."/>
            <person name="Davenport K.W."/>
            <person name="Daligault H."/>
            <person name="Chain P.S."/>
            <person name="Chen A."/>
            <person name="Mavromatis K."/>
            <person name="Markowitz V."/>
            <person name="Szeto E."/>
            <person name="Mikhailova N."/>
            <person name="Pati A."/>
            <person name="Wagner M."/>
            <person name="Woyke T."/>
            <person name="Ollivier B."/>
            <person name="Klenk H.P."/>
            <person name="Spring S."/>
            <person name="Loy A."/>
        </authorList>
    </citation>
    <scope>NUCLEOTIDE SEQUENCE [LARGE SCALE GENOMIC DNA]</scope>
    <source>
        <strain evidence="3">ATCC 19365 / DSM 765 / NCIMB 8382 / VKM B-1628</strain>
    </source>
</reference>
<feature type="transmembrane region" description="Helical" evidence="1">
    <location>
        <begin position="217"/>
        <end position="239"/>
    </location>
</feature>
<feature type="transmembrane region" description="Helical" evidence="1">
    <location>
        <begin position="295"/>
        <end position="314"/>
    </location>
</feature>
<feature type="transmembrane region" description="Helical" evidence="1">
    <location>
        <begin position="259"/>
        <end position="283"/>
    </location>
</feature>
<accession>G7WI70</accession>
<dbReference type="Proteomes" id="UP000006346">
    <property type="component" value="Chromosome"/>
</dbReference>
<dbReference type="HOGENOM" id="CLU_043930_0_0_9"/>
<gene>
    <name evidence="2" type="ordered locus">Desor_5627</name>
</gene>
<name>G7WI70_DESOD</name>
<evidence type="ECO:0000313" key="2">
    <source>
        <dbReference type="EMBL" id="AET70993.1"/>
    </source>
</evidence>
<feature type="transmembrane region" description="Helical" evidence="1">
    <location>
        <begin position="140"/>
        <end position="163"/>
    </location>
</feature>
<dbReference type="RefSeq" id="WP_014187790.1">
    <property type="nucleotide sequence ID" value="NC_016584.1"/>
</dbReference>
<dbReference type="AlphaFoldDB" id="G7WI70"/>
<proteinExistence type="predicted"/>
<protein>
    <submittedName>
        <fullName evidence="2">Putative membrane protein</fullName>
    </submittedName>
</protein>
<keyword evidence="1" id="KW-0812">Transmembrane</keyword>
<feature type="transmembrane region" description="Helical" evidence="1">
    <location>
        <begin position="35"/>
        <end position="58"/>
    </location>
</feature>
<evidence type="ECO:0000256" key="1">
    <source>
        <dbReference type="SAM" id="Phobius"/>
    </source>
</evidence>
<feature type="transmembrane region" description="Helical" evidence="1">
    <location>
        <begin position="114"/>
        <end position="133"/>
    </location>
</feature>
<dbReference type="PANTHER" id="PTHR37814">
    <property type="entry name" value="CONSERVED MEMBRANE PROTEIN"/>
    <property type="match status" value="1"/>
</dbReference>
<keyword evidence="1" id="KW-0472">Membrane</keyword>
<feature type="transmembrane region" description="Helical" evidence="1">
    <location>
        <begin position="183"/>
        <end position="205"/>
    </location>
</feature>
<evidence type="ECO:0000313" key="3">
    <source>
        <dbReference type="Proteomes" id="UP000006346"/>
    </source>
</evidence>
<sequence length="343" mass="37224">MRWKTSFQVSATYVGAVMGAGFASGQEIQQFFTRFGHLGLIGISISSLFFALMGWGMLDLQNRWRITSYNDFFEGLLGKRLGLWADRLVSMLLFVGMLAMVSGSGALFQEYFGFTRWIGILLTCFVIVLALWYQGEGVLWINSVLIPLKFVFCLGIAAAAIFLVSSGDGCPIVQSTNPIVSNWILSAILYVSFNLTLALVVFASLGRDVQKPGARLGGVLGGVALGLFALSIGGALLRFPDVLGLEIPMVGIAGKLGEWPAFFYVVVLWLAMITAAVGNGFSLISRIVDSGGLSYGKATSAILLLLIPMAGVRFSQIVQLIYPLFGYIGLLFMPTIVYCWLKR</sequence>
<dbReference type="STRING" id="768706.Desor_5627"/>
<dbReference type="InterPro" id="IPR038728">
    <property type="entry name" value="YkvI-like"/>
</dbReference>
<keyword evidence="3" id="KW-1185">Reference proteome</keyword>
<dbReference type="EMBL" id="CP003108">
    <property type="protein sequence ID" value="AET70993.1"/>
    <property type="molecule type" value="Genomic_DNA"/>
</dbReference>
<dbReference type="PATRIC" id="fig|768706.3.peg.5729"/>
<dbReference type="PANTHER" id="PTHR37814:SF1">
    <property type="entry name" value="MEMBRANE PROTEIN"/>
    <property type="match status" value="1"/>
</dbReference>